<dbReference type="InterPro" id="IPR027359">
    <property type="entry name" value="Volt_channel_dom_sf"/>
</dbReference>
<evidence type="ECO:0000256" key="8">
    <source>
        <dbReference type="ARBA" id="ARBA00023136"/>
    </source>
</evidence>
<feature type="transmembrane region" description="Helical" evidence="10">
    <location>
        <begin position="126"/>
        <end position="149"/>
    </location>
</feature>
<feature type="transmembrane region" description="Helical" evidence="10">
    <location>
        <begin position="86"/>
        <end position="105"/>
    </location>
</feature>
<dbReference type="AlphaFoldDB" id="A0AA86RZP0"/>
<keyword evidence="8 10" id="KW-0472">Membrane</keyword>
<dbReference type="PANTHER" id="PTHR46480:SF1">
    <property type="entry name" value="VOLTAGE-GATED HYDROGEN CHANNEL 1"/>
    <property type="match status" value="1"/>
</dbReference>
<dbReference type="GO" id="GO:0034702">
    <property type="term" value="C:monoatomic ion channel complex"/>
    <property type="evidence" value="ECO:0007669"/>
    <property type="project" value="UniProtKB-KW"/>
</dbReference>
<dbReference type="GO" id="GO:0030171">
    <property type="term" value="F:voltage-gated proton channel activity"/>
    <property type="evidence" value="ECO:0007669"/>
    <property type="project" value="InterPro"/>
</dbReference>
<name>A0AA86RZP0_9FABA</name>
<dbReference type="Gene3D" id="1.20.120.350">
    <property type="entry name" value="Voltage-gated potassium channels. Chain C"/>
    <property type="match status" value="1"/>
</dbReference>
<evidence type="ECO:0000256" key="10">
    <source>
        <dbReference type="SAM" id="Phobius"/>
    </source>
</evidence>
<keyword evidence="7" id="KW-0406">Ion transport</keyword>
<reference evidence="11" key="1">
    <citation type="submission" date="2023-10" db="EMBL/GenBank/DDBJ databases">
        <authorList>
            <person name="Domelevo Entfellner J.-B."/>
        </authorList>
    </citation>
    <scope>NUCLEOTIDE SEQUENCE</scope>
</reference>
<evidence type="ECO:0000256" key="2">
    <source>
        <dbReference type="ARBA" id="ARBA00022448"/>
    </source>
</evidence>
<organism evidence="11 12">
    <name type="scientific">Sphenostylis stenocarpa</name>
    <dbReference type="NCBI Taxonomy" id="92480"/>
    <lineage>
        <taxon>Eukaryota</taxon>
        <taxon>Viridiplantae</taxon>
        <taxon>Streptophyta</taxon>
        <taxon>Embryophyta</taxon>
        <taxon>Tracheophyta</taxon>
        <taxon>Spermatophyta</taxon>
        <taxon>Magnoliopsida</taxon>
        <taxon>eudicotyledons</taxon>
        <taxon>Gunneridae</taxon>
        <taxon>Pentapetalae</taxon>
        <taxon>rosids</taxon>
        <taxon>fabids</taxon>
        <taxon>Fabales</taxon>
        <taxon>Fabaceae</taxon>
        <taxon>Papilionoideae</taxon>
        <taxon>50 kb inversion clade</taxon>
        <taxon>NPAAA clade</taxon>
        <taxon>indigoferoid/millettioid clade</taxon>
        <taxon>Phaseoleae</taxon>
        <taxon>Sphenostylis</taxon>
    </lineage>
</organism>
<evidence type="ECO:0008006" key="13">
    <source>
        <dbReference type="Google" id="ProtNLM"/>
    </source>
</evidence>
<evidence type="ECO:0000256" key="5">
    <source>
        <dbReference type="ARBA" id="ARBA00022882"/>
    </source>
</evidence>
<protein>
    <recommendedName>
        <fullName evidence="13">Voltage-gated hydrogen channel 1</fullName>
    </recommendedName>
</protein>
<accession>A0AA86RZP0</accession>
<dbReference type="GO" id="GO:0005886">
    <property type="term" value="C:plasma membrane"/>
    <property type="evidence" value="ECO:0007669"/>
    <property type="project" value="UniProtKB-SubCell"/>
</dbReference>
<evidence type="ECO:0000313" key="12">
    <source>
        <dbReference type="Proteomes" id="UP001189624"/>
    </source>
</evidence>
<comment type="subcellular location">
    <subcellularLocation>
        <location evidence="1">Cell membrane</location>
        <topology evidence="1">Multi-pass membrane protein</topology>
    </subcellularLocation>
</comment>
<dbReference type="EMBL" id="OY731398">
    <property type="protein sequence ID" value="CAJ1810958.1"/>
    <property type="molecule type" value="Genomic_DNA"/>
</dbReference>
<keyword evidence="2" id="KW-0813">Transport</keyword>
<keyword evidence="9" id="KW-0407">Ion channel</keyword>
<dbReference type="PANTHER" id="PTHR46480">
    <property type="entry name" value="F20B24.22"/>
    <property type="match status" value="1"/>
</dbReference>
<dbReference type="Gramene" id="rna-AYBTSS11_LOCUS897">
    <property type="protein sequence ID" value="CAJ1810958.1"/>
    <property type="gene ID" value="gene-AYBTSS11_LOCUS897"/>
</dbReference>
<gene>
    <name evidence="11" type="ORF">AYBTSS11_LOCUS897</name>
</gene>
<evidence type="ECO:0000256" key="3">
    <source>
        <dbReference type="ARBA" id="ARBA00022475"/>
    </source>
</evidence>
<evidence type="ECO:0000256" key="4">
    <source>
        <dbReference type="ARBA" id="ARBA00022692"/>
    </source>
</evidence>
<evidence type="ECO:0000256" key="9">
    <source>
        <dbReference type="ARBA" id="ARBA00023303"/>
    </source>
</evidence>
<keyword evidence="12" id="KW-1185">Reference proteome</keyword>
<keyword evidence="5" id="KW-0851">Voltage-gated channel</keyword>
<proteinExistence type="predicted"/>
<dbReference type="Proteomes" id="UP001189624">
    <property type="component" value="Chromosome 1"/>
</dbReference>
<evidence type="ECO:0000256" key="6">
    <source>
        <dbReference type="ARBA" id="ARBA00022989"/>
    </source>
</evidence>
<sequence length="260" mass="29032">MVNLSPNLHFSSMKTLKSVHVSSETNHTQAPTNSFSMQILDSSVQSLVKLGKRRQRWLLLFTTPSQQGLNNRASWRTHLAIFLDSTWVHVFTISLLIVDLIITTLELSSSLVSCERHISSAAEQCFHWIGIGILSFLLAKTMALLVGLGSSFFQHVGYVLDGVVVIGAIFLEAFVVRKGGGLLVVVSLWRVIRVLESVFELSDEAIEAQIAGIVCQFEALKEENIRLLEVIYEKDKLIEMLEEDLDNCRDGSPCINSKRT</sequence>
<keyword evidence="3" id="KW-1003">Cell membrane</keyword>
<dbReference type="InterPro" id="IPR031846">
    <property type="entry name" value="Hvcn1"/>
</dbReference>
<evidence type="ECO:0000256" key="7">
    <source>
        <dbReference type="ARBA" id="ARBA00023065"/>
    </source>
</evidence>
<evidence type="ECO:0000256" key="1">
    <source>
        <dbReference type="ARBA" id="ARBA00004651"/>
    </source>
</evidence>
<feature type="transmembrane region" description="Helical" evidence="10">
    <location>
        <begin position="155"/>
        <end position="176"/>
    </location>
</feature>
<evidence type="ECO:0000313" key="11">
    <source>
        <dbReference type="EMBL" id="CAJ1810958.1"/>
    </source>
</evidence>
<keyword evidence="6 10" id="KW-1133">Transmembrane helix</keyword>
<keyword evidence="4 10" id="KW-0812">Transmembrane</keyword>